<dbReference type="PROSITE" id="PS50811">
    <property type="entry name" value="WRKY"/>
    <property type="match status" value="1"/>
</dbReference>
<protein>
    <recommendedName>
        <fullName evidence="7">WRKY domain-containing protein</fullName>
    </recommendedName>
</protein>
<accession>A0ABQ9MH65</accession>
<evidence type="ECO:0000256" key="5">
    <source>
        <dbReference type="ARBA" id="ARBA00023242"/>
    </source>
</evidence>
<evidence type="ECO:0000256" key="1">
    <source>
        <dbReference type="ARBA" id="ARBA00004123"/>
    </source>
</evidence>
<dbReference type="PANTHER" id="PTHR31282">
    <property type="entry name" value="WRKY TRANSCRIPTION FACTOR 21-RELATED"/>
    <property type="match status" value="1"/>
</dbReference>
<dbReference type="InterPro" id="IPR003657">
    <property type="entry name" value="WRKY_dom"/>
</dbReference>
<feature type="region of interest" description="Disordered" evidence="6">
    <location>
        <begin position="72"/>
        <end position="110"/>
    </location>
</feature>
<comment type="caution">
    <text evidence="8">The sequence shown here is derived from an EMBL/GenBank/DDBJ whole genome shotgun (WGS) entry which is preliminary data.</text>
</comment>
<keyword evidence="9" id="KW-1185">Reference proteome</keyword>
<organism evidence="8 9">
    <name type="scientific">Hevea brasiliensis</name>
    <name type="common">Para rubber tree</name>
    <name type="synonym">Siphonia brasiliensis</name>
    <dbReference type="NCBI Taxonomy" id="3981"/>
    <lineage>
        <taxon>Eukaryota</taxon>
        <taxon>Viridiplantae</taxon>
        <taxon>Streptophyta</taxon>
        <taxon>Embryophyta</taxon>
        <taxon>Tracheophyta</taxon>
        <taxon>Spermatophyta</taxon>
        <taxon>Magnoliopsida</taxon>
        <taxon>eudicotyledons</taxon>
        <taxon>Gunneridae</taxon>
        <taxon>Pentapetalae</taxon>
        <taxon>rosids</taxon>
        <taxon>fabids</taxon>
        <taxon>Malpighiales</taxon>
        <taxon>Euphorbiaceae</taxon>
        <taxon>Crotonoideae</taxon>
        <taxon>Micrandreae</taxon>
        <taxon>Hevea</taxon>
    </lineage>
</organism>
<evidence type="ECO:0000256" key="3">
    <source>
        <dbReference type="ARBA" id="ARBA00023125"/>
    </source>
</evidence>
<keyword evidence="5" id="KW-0539">Nucleus</keyword>
<evidence type="ECO:0000256" key="2">
    <source>
        <dbReference type="ARBA" id="ARBA00023015"/>
    </source>
</evidence>
<keyword evidence="2" id="KW-0805">Transcription regulation</keyword>
<dbReference type="InterPro" id="IPR036576">
    <property type="entry name" value="WRKY_dom_sf"/>
</dbReference>
<dbReference type="Pfam" id="PF03106">
    <property type="entry name" value="WRKY"/>
    <property type="match status" value="1"/>
</dbReference>
<dbReference type="Gene3D" id="2.20.25.80">
    <property type="entry name" value="WRKY domain"/>
    <property type="match status" value="1"/>
</dbReference>
<evidence type="ECO:0000313" key="9">
    <source>
        <dbReference type="Proteomes" id="UP001174677"/>
    </source>
</evidence>
<keyword evidence="3" id="KW-0238">DNA-binding</keyword>
<keyword evidence="4" id="KW-0804">Transcription</keyword>
<evidence type="ECO:0000256" key="4">
    <source>
        <dbReference type="ARBA" id="ARBA00023163"/>
    </source>
</evidence>
<gene>
    <name evidence="8" type="ORF">P3X46_008014</name>
</gene>
<sequence>MESCWPEHLPSDRKKAIDELMKGREFAKQLKVVLCDSIGEDGSMPAEDLVVKILNSFTSSLSILNRAETDEVSQFPASTHVGSPCWDGRKSEDSGESSKSTSTRKDRRGCYKRRRTSHSWIKNSPELVDDGHAWRKYGQKVILNAKYPRNYFRCTHKFEQGCQATKQVQRTEEEPPMYRTTYYGHHTCKNLLKASHLFLDAPDATDSSMLLSFGNGRHHHLTNKQDTPFFSSFQSVKQENNNELPNDHDHHLTHNQSSSSDYLLSPEDHLSTLDPADVISGVNSSCTTSTTTHRSLDLDMIVTSVDNHFDDDDVLELEYFDYTE</sequence>
<comment type="subcellular location">
    <subcellularLocation>
        <location evidence="1">Nucleus</location>
    </subcellularLocation>
</comment>
<evidence type="ECO:0000259" key="7">
    <source>
        <dbReference type="PROSITE" id="PS50811"/>
    </source>
</evidence>
<name>A0ABQ9MH65_HEVBR</name>
<evidence type="ECO:0000313" key="8">
    <source>
        <dbReference type="EMBL" id="KAJ9179671.1"/>
    </source>
</evidence>
<dbReference type="InterPro" id="IPR044810">
    <property type="entry name" value="WRKY_plant"/>
</dbReference>
<dbReference type="SUPFAM" id="SSF118290">
    <property type="entry name" value="WRKY DNA-binding domain"/>
    <property type="match status" value="1"/>
</dbReference>
<reference evidence="8" key="1">
    <citation type="journal article" date="2023" name="Plant Biotechnol. J.">
        <title>Chromosome-level wild Hevea brasiliensis genome provides new tools for genomic-assisted breeding and valuable loci to elevate rubber yield.</title>
        <authorList>
            <person name="Cheng H."/>
            <person name="Song X."/>
            <person name="Hu Y."/>
            <person name="Wu T."/>
            <person name="Yang Q."/>
            <person name="An Z."/>
            <person name="Feng S."/>
            <person name="Deng Z."/>
            <person name="Wu W."/>
            <person name="Zeng X."/>
            <person name="Tu M."/>
            <person name="Wang X."/>
            <person name="Huang H."/>
        </authorList>
    </citation>
    <scope>NUCLEOTIDE SEQUENCE</scope>
    <source>
        <strain evidence="8">MT/VB/25A 57/8</strain>
    </source>
</reference>
<dbReference type="SMART" id="SM00774">
    <property type="entry name" value="WRKY"/>
    <property type="match status" value="1"/>
</dbReference>
<evidence type="ECO:0000256" key="6">
    <source>
        <dbReference type="SAM" id="MobiDB-lite"/>
    </source>
</evidence>
<feature type="region of interest" description="Disordered" evidence="6">
    <location>
        <begin position="239"/>
        <end position="267"/>
    </location>
</feature>
<feature type="domain" description="WRKY" evidence="7">
    <location>
        <begin position="123"/>
        <end position="186"/>
    </location>
</feature>
<dbReference type="Proteomes" id="UP001174677">
    <property type="component" value="Chromosome 5"/>
</dbReference>
<dbReference type="EMBL" id="JARPOI010000005">
    <property type="protein sequence ID" value="KAJ9179671.1"/>
    <property type="molecule type" value="Genomic_DNA"/>
</dbReference>
<proteinExistence type="predicted"/>